<evidence type="ECO:0000259" key="1">
    <source>
        <dbReference type="Pfam" id="PF13443"/>
    </source>
</evidence>
<dbReference type="CDD" id="cd00093">
    <property type="entry name" value="HTH_XRE"/>
    <property type="match status" value="1"/>
</dbReference>
<keyword evidence="3" id="KW-1185">Reference proteome</keyword>
<name>A0ABS6W6C8_9BIFI</name>
<dbReference type="InterPro" id="IPR001387">
    <property type="entry name" value="Cro/C1-type_HTH"/>
</dbReference>
<accession>A0ABS6W6C8</accession>
<evidence type="ECO:0000313" key="2">
    <source>
        <dbReference type="EMBL" id="MBW3082002.1"/>
    </source>
</evidence>
<reference evidence="2 3" key="1">
    <citation type="submission" date="2021-05" db="EMBL/GenBank/DDBJ databases">
        <title>Phylogenetic classification of ten novel species belonging to the genus Bifidobacterium comprising B. colchicus sp. nov., B. abeli sp. nov., B. bicoloris sp. nov., B. guerezis sp. nov., B. rosaliae sp. nov., B. santillanensis sp. nov., B. argentati sp. nov., B. amazzoni sp. nov., B. pluviali sp. nov., and B. pinnaculum sp. nov.</title>
        <authorList>
            <person name="Lugli G.A."/>
            <person name="Ruiz Garcia L."/>
            <person name="Margolles A."/>
            <person name="Ventura M."/>
        </authorList>
    </citation>
    <scope>NUCLEOTIDE SEQUENCE [LARGE SCALE GENOMIC DNA]</scope>
    <source>
        <strain evidence="2 3">6T3</strain>
    </source>
</reference>
<dbReference type="Pfam" id="PF13443">
    <property type="entry name" value="HTH_26"/>
    <property type="match status" value="1"/>
</dbReference>
<evidence type="ECO:0000313" key="3">
    <source>
        <dbReference type="Proteomes" id="UP000812844"/>
    </source>
</evidence>
<dbReference type="Proteomes" id="UP000812844">
    <property type="component" value="Unassembled WGS sequence"/>
</dbReference>
<protein>
    <submittedName>
        <fullName evidence="2">XRE family transcriptional regulator</fullName>
    </submittedName>
</protein>
<dbReference type="RefSeq" id="WP_219079677.1">
    <property type="nucleotide sequence ID" value="NZ_JAHBBD010000001.1"/>
</dbReference>
<feature type="domain" description="HTH cro/C1-type" evidence="1">
    <location>
        <begin position="13"/>
        <end position="69"/>
    </location>
</feature>
<proteinExistence type="predicted"/>
<gene>
    <name evidence="2" type="ORF">KIH73_01155</name>
</gene>
<dbReference type="EMBL" id="JAHBBD010000001">
    <property type="protein sequence ID" value="MBW3082002.1"/>
    <property type="molecule type" value="Genomic_DNA"/>
</dbReference>
<organism evidence="2 3">
    <name type="scientific">Bifidobacterium phasiani</name>
    <dbReference type="NCBI Taxonomy" id="2834431"/>
    <lineage>
        <taxon>Bacteria</taxon>
        <taxon>Bacillati</taxon>
        <taxon>Actinomycetota</taxon>
        <taxon>Actinomycetes</taxon>
        <taxon>Bifidobacteriales</taxon>
        <taxon>Bifidobacteriaceae</taxon>
        <taxon>Bifidobacterium</taxon>
    </lineage>
</organism>
<sequence length="83" mass="9127">MNNQDVDVWLGKKVDQIIEDGGFKVKAIAEKTGIPISTLASKRKAYSHFTFSEIYKIARATNTPPSEFIPPQFKDAALAEGGE</sequence>
<comment type="caution">
    <text evidence="2">The sequence shown here is derived from an EMBL/GenBank/DDBJ whole genome shotgun (WGS) entry which is preliminary data.</text>
</comment>